<keyword evidence="4 5" id="KW-0472">Membrane</keyword>
<dbReference type="GO" id="GO:0005262">
    <property type="term" value="F:calcium channel activity"/>
    <property type="evidence" value="ECO:0007669"/>
    <property type="project" value="TreeGrafter"/>
</dbReference>
<feature type="transmembrane region" description="Helical" evidence="5">
    <location>
        <begin position="109"/>
        <end position="130"/>
    </location>
</feature>
<proteinExistence type="predicted"/>
<feature type="transmembrane region" description="Helical" evidence="5">
    <location>
        <begin position="309"/>
        <end position="327"/>
    </location>
</feature>
<feature type="transmembrane region" description="Helical" evidence="5">
    <location>
        <begin position="272"/>
        <end position="294"/>
    </location>
</feature>
<sequence length="358" mass="37438">MRSPGALCYILASVLNDITATLVSYRAAYTNRASFMLLAIAAIIAGLVLLVWSADRFIEGAAATAKHLGMPSLLIGMVIIGFGTSAPELAVSAMAALDGNPGLALGNAYGSNITNIAVIVGVTAVIAPIAVHSQVIRKELPLLLVLTAIAGYQLIDGNLTRLDGWVLLGVFAAVMGWSIYQGIQGKGDSLIGETDSELVAHPMPLKIAVMWLVVGLVLLLVSSRMLVWGAVFIAQSLGVSDLIIGLTIVAIGTSLPELASALAAVKKNEHDLILGNIVGSGIFNTLAVVGLAATIEPLAVDMEVLYRDWTLMTALTIGLLLMSFGLTGKSRTIGRPDGVLLLLVYVCYTSYLVSTVIR</sequence>
<evidence type="ECO:0000256" key="1">
    <source>
        <dbReference type="ARBA" id="ARBA00004141"/>
    </source>
</evidence>
<feature type="transmembrane region" description="Helical" evidence="5">
    <location>
        <begin position="7"/>
        <end position="27"/>
    </location>
</feature>
<feature type="transmembrane region" description="Helical" evidence="5">
    <location>
        <begin position="33"/>
        <end position="52"/>
    </location>
</feature>
<accession>A0A1W6K6A0</accession>
<gene>
    <name evidence="7" type="primary">yrbG</name>
    <name evidence="7" type="ORF">MARSALSMR5_00803</name>
</gene>
<dbReference type="GO" id="GO:0006874">
    <property type="term" value="P:intracellular calcium ion homeostasis"/>
    <property type="evidence" value="ECO:0007669"/>
    <property type="project" value="TreeGrafter"/>
</dbReference>
<protein>
    <submittedName>
        <fullName evidence="7">Inner membrane protein YrbG</fullName>
    </submittedName>
</protein>
<dbReference type="GO" id="GO:0008273">
    <property type="term" value="F:calcium, potassium:sodium antiporter activity"/>
    <property type="evidence" value="ECO:0007669"/>
    <property type="project" value="TreeGrafter"/>
</dbReference>
<feature type="domain" description="Sodium/calcium exchanger membrane region" evidence="6">
    <location>
        <begin position="39"/>
        <end position="179"/>
    </location>
</feature>
<evidence type="ECO:0000313" key="7">
    <source>
        <dbReference type="EMBL" id="ARM82900.1"/>
    </source>
</evidence>
<dbReference type="GO" id="GO:0005886">
    <property type="term" value="C:plasma membrane"/>
    <property type="evidence" value="ECO:0007669"/>
    <property type="project" value="TreeGrafter"/>
</dbReference>
<evidence type="ECO:0000256" key="3">
    <source>
        <dbReference type="ARBA" id="ARBA00022989"/>
    </source>
</evidence>
<dbReference type="InterPro" id="IPR004837">
    <property type="entry name" value="NaCa_Exmemb"/>
</dbReference>
<dbReference type="Proteomes" id="UP000193100">
    <property type="component" value="Chromosome"/>
</dbReference>
<name>A0A1W6K6A0_9GAMM</name>
<dbReference type="PANTHER" id="PTHR10846">
    <property type="entry name" value="SODIUM/POTASSIUM/CALCIUM EXCHANGER"/>
    <property type="match status" value="1"/>
</dbReference>
<organism evidence="7 8">
    <name type="scientific">Marinobacter salarius</name>
    <dbReference type="NCBI Taxonomy" id="1420917"/>
    <lineage>
        <taxon>Bacteria</taxon>
        <taxon>Pseudomonadati</taxon>
        <taxon>Pseudomonadota</taxon>
        <taxon>Gammaproteobacteria</taxon>
        <taxon>Pseudomonadales</taxon>
        <taxon>Marinobacteraceae</taxon>
        <taxon>Marinobacter</taxon>
    </lineage>
</organism>
<evidence type="ECO:0000256" key="4">
    <source>
        <dbReference type="ARBA" id="ARBA00023136"/>
    </source>
</evidence>
<comment type="subcellular location">
    <subcellularLocation>
        <location evidence="1">Membrane</location>
        <topology evidence="1">Multi-pass membrane protein</topology>
    </subcellularLocation>
</comment>
<evidence type="ECO:0000259" key="6">
    <source>
        <dbReference type="Pfam" id="PF01699"/>
    </source>
</evidence>
<dbReference type="Gene3D" id="1.20.1420.30">
    <property type="entry name" value="NCX, central ion-binding region"/>
    <property type="match status" value="1"/>
</dbReference>
<dbReference type="EMBL" id="CP020931">
    <property type="protein sequence ID" value="ARM82900.1"/>
    <property type="molecule type" value="Genomic_DNA"/>
</dbReference>
<keyword evidence="2 5" id="KW-0812">Transmembrane</keyword>
<feature type="domain" description="Sodium/calcium exchanger membrane region" evidence="6">
    <location>
        <begin position="208"/>
        <end position="352"/>
    </location>
</feature>
<evidence type="ECO:0000313" key="8">
    <source>
        <dbReference type="Proteomes" id="UP000193100"/>
    </source>
</evidence>
<reference evidence="7 8" key="1">
    <citation type="submission" date="2017-04" db="EMBL/GenBank/DDBJ databases">
        <title>Genome Sequence of Marinobacter salarius strain SMR5 Isolated from a culture of the Diatom Skeletonema marinoi.</title>
        <authorList>
            <person name="Topel M."/>
            <person name="Pinder M.I.M."/>
            <person name="Johansson O.N."/>
            <person name="Kourtchenko O."/>
            <person name="Godhe A."/>
            <person name="Clarke A.K."/>
        </authorList>
    </citation>
    <scope>NUCLEOTIDE SEQUENCE [LARGE SCALE GENOMIC DNA]</scope>
    <source>
        <strain evidence="7 8">SMR5</strain>
    </source>
</reference>
<dbReference type="NCBIfam" id="TIGR00367">
    <property type="entry name" value="calcium/sodium antiporter"/>
    <property type="match status" value="1"/>
</dbReference>
<keyword evidence="3 5" id="KW-1133">Transmembrane helix</keyword>
<evidence type="ECO:0000256" key="2">
    <source>
        <dbReference type="ARBA" id="ARBA00022692"/>
    </source>
</evidence>
<dbReference type="InterPro" id="IPR044880">
    <property type="entry name" value="NCX_ion-bd_dom_sf"/>
</dbReference>
<dbReference type="PANTHER" id="PTHR10846:SF8">
    <property type="entry name" value="INNER MEMBRANE PROTEIN YRBG"/>
    <property type="match status" value="1"/>
</dbReference>
<feature type="transmembrane region" description="Helical" evidence="5">
    <location>
        <begin position="339"/>
        <end position="357"/>
    </location>
</feature>
<dbReference type="AlphaFoldDB" id="A0A1W6K6A0"/>
<dbReference type="InterPro" id="IPR004481">
    <property type="entry name" value="K/Na/Ca-exchanger"/>
</dbReference>
<evidence type="ECO:0000256" key="5">
    <source>
        <dbReference type="SAM" id="Phobius"/>
    </source>
</evidence>
<feature type="transmembrane region" description="Helical" evidence="5">
    <location>
        <begin position="73"/>
        <end position="97"/>
    </location>
</feature>
<dbReference type="Pfam" id="PF01699">
    <property type="entry name" value="Na_Ca_ex"/>
    <property type="match status" value="2"/>
</dbReference>